<dbReference type="OrthoDB" id="255482at2"/>
<feature type="transmembrane region" description="Helical" evidence="6">
    <location>
        <begin position="193"/>
        <end position="212"/>
    </location>
</feature>
<reference evidence="8" key="1">
    <citation type="submission" date="2018-08" db="EMBL/GenBank/DDBJ databases">
        <authorList>
            <person name="Khan S.A."/>
            <person name="J S.E."/>
        </authorList>
    </citation>
    <scope>NUCLEOTIDE SEQUENCE [LARGE SCALE GENOMIC DNA]</scope>
    <source>
        <strain evidence="8">PoM-212</strain>
    </source>
</reference>
<feature type="transmembrane region" description="Helical" evidence="6">
    <location>
        <begin position="6"/>
        <end position="25"/>
    </location>
</feature>
<dbReference type="GO" id="GO:0005886">
    <property type="term" value="C:plasma membrane"/>
    <property type="evidence" value="ECO:0007669"/>
    <property type="project" value="UniProtKB-SubCell"/>
</dbReference>
<organism evidence="7 8">
    <name type="scientific">Maribacter algicola</name>
    <dbReference type="NCBI Taxonomy" id="2498892"/>
    <lineage>
        <taxon>Bacteria</taxon>
        <taxon>Pseudomonadati</taxon>
        <taxon>Bacteroidota</taxon>
        <taxon>Flavobacteriia</taxon>
        <taxon>Flavobacteriales</taxon>
        <taxon>Flavobacteriaceae</taxon>
        <taxon>Maribacter</taxon>
    </lineage>
</organism>
<evidence type="ECO:0000256" key="5">
    <source>
        <dbReference type="ARBA" id="ARBA00023136"/>
    </source>
</evidence>
<keyword evidence="5 6" id="KW-0472">Membrane</keyword>
<dbReference type="PANTHER" id="PTHR43652">
    <property type="entry name" value="BASIC AMINO ACID ANTIPORTER YFCC-RELATED"/>
    <property type="match status" value="1"/>
</dbReference>
<evidence type="ECO:0000256" key="1">
    <source>
        <dbReference type="ARBA" id="ARBA00004651"/>
    </source>
</evidence>
<feature type="transmembrane region" description="Helical" evidence="6">
    <location>
        <begin position="425"/>
        <end position="443"/>
    </location>
</feature>
<dbReference type="AlphaFoldDB" id="A0A426RGL3"/>
<accession>A0A426RGL3</accession>
<reference evidence="8" key="2">
    <citation type="submission" date="2018-12" db="EMBL/GenBank/DDBJ databases">
        <title>Maribacter lutimaris sp. nov., isolated from marine sediment.</title>
        <authorList>
            <person name="Kim K.K."/>
        </authorList>
    </citation>
    <scope>NUCLEOTIDE SEQUENCE [LARGE SCALE GENOMIC DNA]</scope>
    <source>
        <strain evidence="8">PoM-212</strain>
    </source>
</reference>
<dbReference type="RefSeq" id="WP_125222844.1">
    <property type="nucleotide sequence ID" value="NZ_QUSX01000002.1"/>
</dbReference>
<dbReference type="EMBL" id="QUSX01000002">
    <property type="protein sequence ID" value="RRQ48122.1"/>
    <property type="molecule type" value="Genomic_DNA"/>
</dbReference>
<dbReference type="Pfam" id="PF03606">
    <property type="entry name" value="DcuC"/>
    <property type="match status" value="1"/>
</dbReference>
<dbReference type="PANTHER" id="PTHR43652:SF2">
    <property type="entry name" value="BASIC AMINO ACID ANTIPORTER YFCC-RELATED"/>
    <property type="match status" value="1"/>
</dbReference>
<feature type="transmembrane region" description="Helical" evidence="6">
    <location>
        <begin position="140"/>
        <end position="160"/>
    </location>
</feature>
<feature type="transmembrane region" description="Helical" evidence="6">
    <location>
        <begin position="233"/>
        <end position="253"/>
    </location>
</feature>
<proteinExistence type="predicted"/>
<keyword evidence="8" id="KW-1185">Reference proteome</keyword>
<dbReference type="InterPro" id="IPR051679">
    <property type="entry name" value="DASS-Related_Transporters"/>
</dbReference>
<feature type="transmembrane region" description="Helical" evidence="6">
    <location>
        <begin position="109"/>
        <end position="128"/>
    </location>
</feature>
<sequence length="444" mass="48092">MKSFPNAFVIIIGAILFAWVLTFVVPQGSYERITDEASGITRVVSDSYEEAQGKHLSAFEVMLTIPRGIADRADVIVLILLLGGCFYVIEKTGALSQGLNRLVKVLKGREGLSLFIVSLLFTAAGVSIGMQEEVIAMMPVLLIFGKSLGFNTYTTIYMSYGSTVLGSSFSPSNPFGVIIAQQEAGVPLLSGSGYRLVVLGIAFLVWVIYLIRYNTKNRMEKVEVSTPHEKMSLNSKIILTLLGLTFIIVMYGLLQLDWGFMEMSASFFTLGVVSGLLGKLGVNGTGEAYVNGFKEMIFAAMIIGLANSISMVLKEGMIIDSIVYGLFGPLQYLSASVSGVLMMVAHSILHFPIPSYSGQAILTMPILVPLSDLIGISRQTCVLAYQYGAIMGDMIVPTNGALMAILAICGIPYNKWFRFAWKPTVIMLLIGAISILTAVHIGYN</sequence>
<evidence type="ECO:0000313" key="7">
    <source>
        <dbReference type="EMBL" id="RRQ48122.1"/>
    </source>
</evidence>
<evidence type="ECO:0000256" key="2">
    <source>
        <dbReference type="ARBA" id="ARBA00022475"/>
    </source>
</evidence>
<evidence type="ECO:0000256" key="4">
    <source>
        <dbReference type="ARBA" id="ARBA00022989"/>
    </source>
</evidence>
<feature type="transmembrane region" description="Helical" evidence="6">
    <location>
        <begin position="72"/>
        <end position="89"/>
    </location>
</feature>
<feature type="transmembrane region" description="Helical" evidence="6">
    <location>
        <begin position="296"/>
        <end position="313"/>
    </location>
</feature>
<dbReference type="Proteomes" id="UP000286990">
    <property type="component" value="Unassembled WGS sequence"/>
</dbReference>
<gene>
    <name evidence="7" type="ORF">DZC72_10365</name>
</gene>
<comment type="subcellular location">
    <subcellularLocation>
        <location evidence="1">Cell membrane</location>
        <topology evidence="1">Multi-pass membrane protein</topology>
    </subcellularLocation>
</comment>
<keyword evidence="2" id="KW-1003">Cell membrane</keyword>
<evidence type="ECO:0000256" key="3">
    <source>
        <dbReference type="ARBA" id="ARBA00022692"/>
    </source>
</evidence>
<keyword evidence="3 6" id="KW-0812">Transmembrane</keyword>
<protein>
    <submittedName>
        <fullName evidence="7">YfcC family protein</fullName>
    </submittedName>
</protein>
<comment type="caution">
    <text evidence="7">The sequence shown here is derived from an EMBL/GenBank/DDBJ whole genome shotgun (WGS) entry which is preliminary data.</text>
</comment>
<keyword evidence="4 6" id="KW-1133">Transmembrane helix</keyword>
<name>A0A426RGL3_9FLAO</name>
<dbReference type="InterPro" id="IPR018385">
    <property type="entry name" value="C4_dicarb_anaerob_car-like"/>
</dbReference>
<evidence type="ECO:0000313" key="8">
    <source>
        <dbReference type="Proteomes" id="UP000286990"/>
    </source>
</evidence>
<feature type="transmembrane region" description="Helical" evidence="6">
    <location>
        <begin position="394"/>
        <end position="413"/>
    </location>
</feature>
<feature type="transmembrane region" description="Helical" evidence="6">
    <location>
        <begin position="333"/>
        <end position="353"/>
    </location>
</feature>
<evidence type="ECO:0000256" key="6">
    <source>
        <dbReference type="SAM" id="Phobius"/>
    </source>
</evidence>